<dbReference type="AlphaFoldDB" id="A0A7R9YQE8"/>
<dbReference type="SMART" id="SM00320">
    <property type="entry name" value="WD40"/>
    <property type="match status" value="3"/>
</dbReference>
<feature type="repeat" description="WD" evidence="12">
    <location>
        <begin position="37"/>
        <end position="70"/>
    </location>
</feature>
<evidence type="ECO:0000256" key="8">
    <source>
        <dbReference type="ARBA" id="ARBA00023273"/>
    </source>
</evidence>
<dbReference type="GO" id="GO:0045504">
    <property type="term" value="F:dynein heavy chain binding"/>
    <property type="evidence" value="ECO:0007669"/>
    <property type="project" value="TreeGrafter"/>
</dbReference>
<evidence type="ECO:0000256" key="6">
    <source>
        <dbReference type="ARBA" id="ARBA00023069"/>
    </source>
</evidence>
<keyword evidence="5" id="KW-0282">Flagellum</keyword>
<comment type="subcellular location">
    <subcellularLocation>
        <location evidence="1">Cytoplasm</location>
        <location evidence="1">Cytoskeleton</location>
        <location evidence="1">Flagellum axoneme</location>
    </subcellularLocation>
    <subcellularLocation>
        <location evidence="9">Dynein axonemal particle</location>
    </subcellularLocation>
</comment>
<accession>A0A7R9YQE8</accession>
<reference evidence="13" key="1">
    <citation type="submission" date="2021-01" db="EMBL/GenBank/DDBJ databases">
        <authorList>
            <person name="Corre E."/>
            <person name="Pelletier E."/>
            <person name="Niang G."/>
            <person name="Scheremetjew M."/>
            <person name="Finn R."/>
            <person name="Kale V."/>
            <person name="Holt S."/>
            <person name="Cochrane G."/>
            <person name="Meng A."/>
            <person name="Brown T."/>
            <person name="Cohen L."/>
        </authorList>
    </citation>
    <scope>NUCLEOTIDE SEQUENCE</scope>
    <source>
        <strain evidence="13">CCMP219</strain>
    </source>
</reference>
<dbReference type="GO" id="GO:0003341">
    <property type="term" value="P:cilium movement"/>
    <property type="evidence" value="ECO:0007669"/>
    <property type="project" value="TreeGrafter"/>
</dbReference>
<keyword evidence="7" id="KW-0206">Cytoskeleton</keyword>
<keyword evidence="4" id="KW-0677">Repeat</keyword>
<keyword evidence="2" id="KW-0963">Cytoplasm</keyword>
<dbReference type="PROSITE" id="PS50294">
    <property type="entry name" value="WD_REPEATS_REGION"/>
    <property type="match status" value="1"/>
</dbReference>
<dbReference type="InterPro" id="IPR015943">
    <property type="entry name" value="WD40/YVTN_repeat-like_dom_sf"/>
</dbReference>
<evidence type="ECO:0000256" key="11">
    <source>
        <dbReference type="ARBA" id="ARBA00041557"/>
    </source>
</evidence>
<dbReference type="InterPro" id="IPR001680">
    <property type="entry name" value="WD40_rpt"/>
</dbReference>
<evidence type="ECO:0000256" key="9">
    <source>
        <dbReference type="ARBA" id="ARBA00024190"/>
    </source>
</evidence>
<name>A0A7R9YQE8_9CHLO</name>
<keyword evidence="3 12" id="KW-0853">WD repeat</keyword>
<keyword evidence="6" id="KW-0969">Cilium</keyword>
<dbReference type="InterPro" id="IPR036322">
    <property type="entry name" value="WD40_repeat_dom_sf"/>
</dbReference>
<evidence type="ECO:0000256" key="7">
    <source>
        <dbReference type="ARBA" id="ARBA00023212"/>
    </source>
</evidence>
<dbReference type="InterPro" id="IPR050687">
    <property type="entry name" value="Dynein_IC"/>
</dbReference>
<evidence type="ECO:0000256" key="1">
    <source>
        <dbReference type="ARBA" id="ARBA00004611"/>
    </source>
</evidence>
<dbReference type="GO" id="GO:0005858">
    <property type="term" value="C:axonemal dynein complex"/>
    <property type="evidence" value="ECO:0007669"/>
    <property type="project" value="TreeGrafter"/>
</dbReference>
<dbReference type="SUPFAM" id="SSF50978">
    <property type="entry name" value="WD40 repeat-like"/>
    <property type="match status" value="1"/>
</dbReference>
<dbReference type="Pfam" id="PF00400">
    <property type="entry name" value="WD40"/>
    <property type="match status" value="2"/>
</dbReference>
<organism evidence="13">
    <name type="scientific">Chlamydomonas euryale</name>
    <dbReference type="NCBI Taxonomy" id="1486919"/>
    <lineage>
        <taxon>Eukaryota</taxon>
        <taxon>Viridiplantae</taxon>
        <taxon>Chlorophyta</taxon>
        <taxon>core chlorophytes</taxon>
        <taxon>Chlorophyceae</taxon>
        <taxon>CS clade</taxon>
        <taxon>Chlamydomonadales</taxon>
        <taxon>Chlamydomonadaceae</taxon>
        <taxon>Chlamydomonas</taxon>
    </lineage>
</organism>
<dbReference type="PANTHER" id="PTHR12442:SF12">
    <property type="entry name" value="DYNEIN AXONEMAL INTERMEDIATE CHAIN 4"/>
    <property type="match status" value="1"/>
</dbReference>
<dbReference type="PROSITE" id="PS50082">
    <property type="entry name" value="WD_REPEATS_2"/>
    <property type="match status" value="1"/>
</dbReference>
<gene>
    <name evidence="13" type="ORF">CEUR00632_LOCUS1640</name>
</gene>
<dbReference type="Gene3D" id="2.130.10.10">
    <property type="entry name" value="YVTN repeat-like/Quinoprotein amine dehydrogenase"/>
    <property type="match status" value="1"/>
</dbReference>
<sequence length="193" mass="21918">MAFDFSSRDERIYIAATEDGWIHRCSTSYSEQYLESYSGHMGPVYNVQWSPYRPDMFISASADWTLRLWQEGQQSSLLLFQSSNQEVNDVQWCPNNATVFGDVTSGGRLELWDIELSTVKPVVTFKAGHRLSCLLFAKNSPVVVCGGDNGSVHVLRTYNIDRRYDSVEEQVFRLDETIKANVMKQKPGELLGS</sequence>
<protein>
    <recommendedName>
        <fullName evidence="10">Dynein axonemal intermediate chain 4</fullName>
    </recommendedName>
    <alternativeName>
        <fullName evidence="11">WD repeat-containing protein 78</fullName>
    </alternativeName>
</protein>
<evidence type="ECO:0000256" key="10">
    <source>
        <dbReference type="ARBA" id="ARBA00040002"/>
    </source>
</evidence>
<evidence type="ECO:0000256" key="5">
    <source>
        <dbReference type="ARBA" id="ARBA00022846"/>
    </source>
</evidence>
<evidence type="ECO:0000256" key="3">
    <source>
        <dbReference type="ARBA" id="ARBA00022574"/>
    </source>
</evidence>
<evidence type="ECO:0000313" key="13">
    <source>
        <dbReference type="EMBL" id="CAD8281605.1"/>
    </source>
</evidence>
<evidence type="ECO:0000256" key="12">
    <source>
        <dbReference type="PROSITE-ProRule" id="PRU00221"/>
    </source>
</evidence>
<dbReference type="GO" id="GO:0120293">
    <property type="term" value="C:dynein axonemal particle"/>
    <property type="evidence" value="ECO:0007669"/>
    <property type="project" value="UniProtKB-SubCell"/>
</dbReference>
<evidence type="ECO:0000256" key="4">
    <source>
        <dbReference type="ARBA" id="ARBA00022737"/>
    </source>
</evidence>
<dbReference type="GO" id="GO:0045503">
    <property type="term" value="F:dynein light chain binding"/>
    <property type="evidence" value="ECO:0007669"/>
    <property type="project" value="TreeGrafter"/>
</dbReference>
<dbReference type="EMBL" id="HBEC01003561">
    <property type="protein sequence ID" value="CAD8281605.1"/>
    <property type="molecule type" value="Transcribed_RNA"/>
</dbReference>
<evidence type="ECO:0000256" key="2">
    <source>
        <dbReference type="ARBA" id="ARBA00022490"/>
    </source>
</evidence>
<dbReference type="PANTHER" id="PTHR12442">
    <property type="entry name" value="DYNEIN INTERMEDIATE CHAIN"/>
    <property type="match status" value="1"/>
</dbReference>
<keyword evidence="8" id="KW-0966">Cell projection</keyword>
<proteinExistence type="predicted"/>